<evidence type="ECO:0000256" key="1">
    <source>
        <dbReference type="ARBA" id="ARBA00005446"/>
    </source>
</evidence>
<evidence type="ECO:0000256" key="6">
    <source>
        <dbReference type="ARBA" id="ARBA00022840"/>
    </source>
</evidence>
<dbReference type="GO" id="GO:0009378">
    <property type="term" value="F:four-way junction helicase activity"/>
    <property type="evidence" value="ECO:0007669"/>
    <property type="project" value="TreeGrafter"/>
</dbReference>
<dbReference type="InterPro" id="IPR014001">
    <property type="entry name" value="Helicase_ATP-bd"/>
</dbReference>
<dbReference type="InterPro" id="IPR027417">
    <property type="entry name" value="P-loop_NTPase"/>
</dbReference>
<name>D8QE93_SCHCM</name>
<dbReference type="AlphaFoldDB" id="D8QE93"/>
<evidence type="ECO:0000313" key="17">
    <source>
        <dbReference type="Proteomes" id="UP000007431"/>
    </source>
</evidence>
<dbReference type="Proteomes" id="UP000007431">
    <property type="component" value="Unassembled WGS sequence"/>
</dbReference>
<dbReference type="GO" id="GO:0005694">
    <property type="term" value="C:chromosome"/>
    <property type="evidence" value="ECO:0007669"/>
    <property type="project" value="TreeGrafter"/>
</dbReference>
<dbReference type="GO" id="GO:0000724">
    <property type="term" value="P:double-strand break repair via homologous recombination"/>
    <property type="evidence" value="ECO:0007669"/>
    <property type="project" value="TreeGrafter"/>
</dbReference>
<dbReference type="PROSITE" id="PS00690">
    <property type="entry name" value="DEAH_ATP_HELICASE"/>
    <property type="match status" value="1"/>
</dbReference>
<comment type="catalytic activity">
    <reaction evidence="10 11">
        <text>Couples ATP hydrolysis with the unwinding of duplex DNA by translocating in the 3'-5' direction.</text>
        <dbReference type="EC" id="5.6.2.4"/>
    </reaction>
</comment>
<dbReference type="PANTHER" id="PTHR13710:SF105">
    <property type="entry name" value="ATP-DEPENDENT DNA HELICASE Q1"/>
    <property type="match status" value="1"/>
</dbReference>
<comment type="subcellular location">
    <subcellularLocation>
        <location evidence="11">Nucleus</location>
    </subcellularLocation>
</comment>
<dbReference type="InterPro" id="IPR032284">
    <property type="entry name" value="RecQ_Zn-bd"/>
</dbReference>
<dbReference type="InterPro" id="IPR004589">
    <property type="entry name" value="DNA_helicase_ATP-dep_RecQ"/>
</dbReference>
<dbReference type="PROSITE" id="PS51192">
    <property type="entry name" value="HELICASE_ATP_BIND_1"/>
    <property type="match status" value="1"/>
</dbReference>
<dbReference type="InParanoid" id="D8QE93"/>
<sequence>MDYSEVQAKVNQLDAEINAYTTEIAKLEELRAACRAEKDRILRSTASKPTVKGKERQTGGIDYDSDDFPWMSALRAKMKEVFGIREFRLAQKKAINASMDGRDIVLVMPTGGGKSLTYQLPALMTPGCTLVISPLVALISDQILHLEEAGVRAVKITAATPKEQSREITQQLTAMANRSLPRGTPEIKLCYVTPERIAKSKTFLSLLQRLAKGAMLARIVIDEAHCVSQMGHDFRPDYEKLHVLRSLFPNVPIIALSATCPPQVLKDLTKTLQLKPVINHTKNRDDGTVYFSSPLYRANLHYAVVPKPASADALLDLMKDFILSHHPGASGIIYCRSKQEAESVAEGLRKKSEGRIRTGVYHADKPDNEKENLHVQWRSGRIQVVCATIAFGLGIDKGDVRFVLHHSKTLDGFYQESGRAGRDGKDSDCVLYYKPQDASELAKFAATAKDGMEKLRSMLSFVQDLTTCRKVQFARYFSHSAQVSESSWSTEEADVNDPCGSCDNCTRDPETYEEKDVTEQAWQVLRIAEEVKDRGVSITIKKLAEIARGLGGGTVSSGTKRKKGKSSGPETIDIEDVAGGKVNMKQEDVESLIVQLLIDNYLREDFHATAYDIILYLKPGPLAGRLTRRPRDDLGNVRILHKFRVVKRKSKKAAAGSSDKAAAGSAEKEGGSSEKVKSGSSKGKKKAATKPSEYDEDMDSDDDVQETPAPRRPRRAIAFSKATASSEAPTSSKAEAIEIEDSSDAVEEVDGDDSDADWEHSYRGGGSQRKRQRMSRDEEAFLDLTSDG</sequence>
<evidence type="ECO:0000256" key="5">
    <source>
        <dbReference type="ARBA" id="ARBA00022806"/>
    </source>
</evidence>
<dbReference type="SMART" id="SM00487">
    <property type="entry name" value="DEXDc"/>
    <property type="match status" value="1"/>
</dbReference>
<dbReference type="VEuPathDB" id="FungiDB:SCHCODRAFT_02587433"/>
<accession>D8QE93</accession>
<dbReference type="FunFam" id="3.40.50.300:FF:001544">
    <property type="entry name" value="ATP-dependent DNA helicase"/>
    <property type="match status" value="1"/>
</dbReference>
<feature type="compositionally biased region" description="Polar residues" evidence="13">
    <location>
        <begin position="722"/>
        <end position="733"/>
    </location>
</feature>
<feature type="region of interest" description="Disordered" evidence="13">
    <location>
        <begin position="651"/>
        <end position="788"/>
    </location>
</feature>
<evidence type="ECO:0000256" key="7">
    <source>
        <dbReference type="ARBA" id="ARBA00023125"/>
    </source>
</evidence>
<keyword evidence="5 11" id="KW-0347">Helicase</keyword>
<gene>
    <name evidence="16" type="ORF">SCHCODRAFT_70092</name>
</gene>
<dbReference type="Pfam" id="PF00270">
    <property type="entry name" value="DEAD"/>
    <property type="match status" value="1"/>
</dbReference>
<reference evidence="16 17" key="1">
    <citation type="journal article" date="2010" name="Nat. Biotechnol.">
        <title>Genome sequence of the model mushroom Schizophyllum commune.</title>
        <authorList>
            <person name="Ohm R.A."/>
            <person name="de Jong J.F."/>
            <person name="Lugones L.G."/>
            <person name="Aerts A."/>
            <person name="Kothe E."/>
            <person name="Stajich J.E."/>
            <person name="de Vries R.P."/>
            <person name="Record E."/>
            <person name="Levasseur A."/>
            <person name="Baker S.E."/>
            <person name="Bartholomew K.A."/>
            <person name="Coutinho P.M."/>
            <person name="Erdmann S."/>
            <person name="Fowler T.J."/>
            <person name="Gathman A.C."/>
            <person name="Lombard V."/>
            <person name="Henrissat B."/>
            <person name="Knabe N."/>
            <person name="Kuees U."/>
            <person name="Lilly W.W."/>
            <person name="Lindquist E."/>
            <person name="Lucas S."/>
            <person name="Magnuson J.K."/>
            <person name="Piumi F."/>
            <person name="Raudaskoski M."/>
            <person name="Salamov A."/>
            <person name="Schmutz J."/>
            <person name="Schwarze F.W.M.R."/>
            <person name="vanKuyk P.A."/>
            <person name="Horton J.S."/>
            <person name="Grigoriev I.V."/>
            <person name="Woesten H.A.B."/>
        </authorList>
    </citation>
    <scope>NUCLEOTIDE SEQUENCE [LARGE SCALE GENOMIC DNA]</scope>
    <source>
        <strain evidence="17">H4-8 / FGSC 9210</strain>
    </source>
</reference>
<proteinExistence type="inferred from homology"/>
<feature type="compositionally biased region" description="Low complexity" evidence="13">
    <location>
        <begin position="653"/>
        <end position="665"/>
    </location>
</feature>
<keyword evidence="12" id="KW-0175">Coiled coil</keyword>
<dbReference type="SUPFAM" id="SSF52540">
    <property type="entry name" value="P-loop containing nucleoside triphosphate hydrolases"/>
    <property type="match status" value="1"/>
</dbReference>
<evidence type="ECO:0000256" key="11">
    <source>
        <dbReference type="RuleBase" id="RU364117"/>
    </source>
</evidence>
<evidence type="ECO:0000256" key="10">
    <source>
        <dbReference type="ARBA" id="ARBA00034617"/>
    </source>
</evidence>
<evidence type="ECO:0000256" key="3">
    <source>
        <dbReference type="ARBA" id="ARBA00022741"/>
    </source>
</evidence>
<evidence type="ECO:0000259" key="15">
    <source>
        <dbReference type="PROSITE" id="PS51194"/>
    </source>
</evidence>
<dbReference type="CDD" id="cd18794">
    <property type="entry name" value="SF2_C_RecQ"/>
    <property type="match status" value="1"/>
</dbReference>
<evidence type="ECO:0000256" key="2">
    <source>
        <dbReference type="ARBA" id="ARBA00022723"/>
    </source>
</evidence>
<keyword evidence="4 11" id="KW-0378">Hydrolase</keyword>
<feature type="coiled-coil region" evidence="12">
    <location>
        <begin position="3"/>
        <end position="37"/>
    </location>
</feature>
<evidence type="ECO:0000313" key="16">
    <source>
        <dbReference type="EMBL" id="EFI93812.1"/>
    </source>
</evidence>
<dbReference type="GO" id="GO:0016887">
    <property type="term" value="F:ATP hydrolysis activity"/>
    <property type="evidence" value="ECO:0007669"/>
    <property type="project" value="RHEA"/>
</dbReference>
<dbReference type="GO" id="GO:0003677">
    <property type="term" value="F:DNA binding"/>
    <property type="evidence" value="ECO:0007669"/>
    <property type="project" value="UniProtKB-KW"/>
</dbReference>
<keyword evidence="2" id="KW-0479">Metal-binding</keyword>
<keyword evidence="9 11" id="KW-0539">Nucleus</keyword>
<feature type="compositionally biased region" description="Acidic residues" evidence="13">
    <location>
        <begin position="694"/>
        <end position="705"/>
    </location>
</feature>
<dbReference type="EC" id="5.6.2.4" evidence="11"/>
<evidence type="ECO:0000256" key="8">
    <source>
        <dbReference type="ARBA" id="ARBA00023235"/>
    </source>
</evidence>
<dbReference type="GO" id="GO:0005524">
    <property type="term" value="F:ATP binding"/>
    <property type="evidence" value="ECO:0007669"/>
    <property type="project" value="UniProtKB-KW"/>
</dbReference>
<feature type="compositionally biased region" description="Basic and acidic residues" evidence="13">
    <location>
        <begin position="666"/>
        <end position="677"/>
    </location>
</feature>
<protein>
    <recommendedName>
        <fullName evidence="11">ATP-dependent DNA helicase</fullName>
        <ecNumber evidence="11">5.6.2.4</ecNumber>
    </recommendedName>
</protein>
<feature type="region of interest" description="Disordered" evidence="13">
    <location>
        <begin position="553"/>
        <end position="572"/>
    </location>
</feature>
<dbReference type="NCBIfam" id="TIGR00614">
    <property type="entry name" value="recQ_fam"/>
    <property type="match status" value="1"/>
</dbReference>
<dbReference type="Gene3D" id="3.40.50.300">
    <property type="entry name" value="P-loop containing nucleotide triphosphate hydrolases"/>
    <property type="match status" value="2"/>
</dbReference>
<keyword evidence="8" id="KW-0413">Isomerase</keyword>
<dbReference type="SMART" id="SM00490">
    <property type="entry name" value="HELICc"/>
    <property type="match status" value="1"/>
</dbReference>
<feature type="compositionally biased region" description="Acidic residues" evidence="13">
    <location>
        <begin position="737"/>
        <end position="756"/>
    </location>
</feature>
<dbReference type="eggNOG" id="KOG0353">
    <property type="taxonomic scope" value="Eukaryota"/>
</dbReference>
<evidence type="ECO:0000256" key="4">
    <source>
        <dbReference type="ARBA" id="ARBA00022801"/>
    </source>
</evidence>
<evidence type="ECO:0000256" key="13">
    <source>
        <dbReference type="SAM" id="MobiDB-lite"/>
    </source>
</evidence>
<feature type="domain" description="Helicase ATP-binding" evidence="14">
    <location>
        <begin position="95"/>
        <end position="278"/>
    </location>
</feature>
<dbReference type="InterPro" id="IPR011545">
    <property type="entry name" value="DEAD/DEAH_box_helicase_dom"/>
</dbReference>
<evidence type="ECO:0000256" key="12">
    <source>
        <dbReference type="SAM" id="Coils"/>
    </source>
</evidence>
<comment type="catalytic activity">
    <reaction evidence="11">
        <text>ATP + H2O = ADP + phosphate + H(+)</text>
        <dbReference type="Rhea" id="RHEA:13065"/>
        <dbReference type="ChEBI" id="CHEBI:15377"/>
        <dbReference type="ChEBI" id="CHEBI:15378"/>
        <dbReference type="ChEBI" id="CHEBI:30616"/>
        <dbReference type="ChEBI" id="CHEBI:43474"/>
        <dbReference type="ChEBI" id="CHEBI:456216"/>
    </reaction>
</comment>
<dbReference type="GO" id="GO:0046872">
    <property type="term" value="F:metal ion binding"/>
    <property type="evidence" value="ECO:0007669"/>
    <property type="project" value="UniProtKB-KW"/>
</dbReference>
<organism evidence="17">
    <name type="scientific">Schizophyllum commune (strain H4-8 / FGSC 9210)</name>
    <name type="common">Split gill fungus</name>
    <dbReference type="NCBI Taxonomy" id="578458"/>
    <lineage>
        <taxon>Eukaryota</taxon>
        <taxon>Fungi</taxon>
        <taxon>Dikarya</taxon>
        <taxon>Basidiomycota</taxon>
        <taxon>Agaricomycotina</taxon>
        <taxon>Agaricomycetes</taxon>
        <taxon>Agaricomycetidae</taxon>
        <taxon>Agaricales</taxon>
        <taxon>Schizophyllaceae</taxon>
        <taxon>Schizophyllum</taxon>
    </lineage>
</organism>
<dbReference type="Gene3D" id="1.10.10.10">
    <property type="entry name" value="Winged helix-like DNA-binding domain superfamily/Winged helix DNA-binding domain"/>
    <property type="match status" value="1"/>
</dbReference>
<dbReference type="Pfam" id="PF00271">
    <property type="entry name" value="Helicase_C"/>
    <property type="match status" value="1"/>
</dbReference>
<dbReference type="GO" id="GO:0005634">
    <property type="term" value="C:nucleus"/>
    <property type="evidence" value="ECO:0007669"/>
    <property type="project" value="UniProtKB-SubCell"/>
</dbReference>
<dbReference type="Pfam" id="PF16124">
    <property type="entry name" value="RecQ_Zn_bind"/>
    <property type="match status" value="1"/>
</dbReference>
<dbReference type="InterPro" id="IPR002464">
    <property type="entry name" value="DNA/RNA_helicase_DEAH_CS"/>
</dbReference>
<dbReference type="GO" id="GO:0043138">
    <property type="term" value="F:3'-5' DNA helicase activity"/>
    <property type="evidence" value="ECO:0007669"/>
    <property type="project" value="UniProtKB-EC"/>
</dbReference>
<dbReference type="GO" id="GO:0005737">
    <property type="term" value="C:cytoplasm"/>
    <property type="evidence" value="ECO:0007669"/>
    <property type="project" value="TreeGrafter"/>
</dbReference>
<comment type="similarity">
    <text evidence="1 11">Belongs to the helicase family. RecQ subfamily.</text>
</comment>
<dbReference type="EMBL" id="GL377310">
    <property type="protein sequence ID" value="EFI93812.1"/>
    <property type="molecule type" value="Genomic_DNA"/>
</dbReference>
<dbReference type="HOGENOM" id="CLU_001103_12_5_1"/>
<keyword evidence="3 11" id="KW-0547">Nucleotide-binding</keyword>
<keyword evidence="6 11" id="KW-0067">ATP-binding</keyword>
<evidence type="ECO:0000259" key="14">
    <source>
        <dbReference type="PROSITE" id="PS51192"/>
    </source>
</evidence>
<keyword evidence="7" id="KW-0238">DNA-binding</keyword>
<feature type="domain" description="Helicase C-terminal" evidence="15">
    <location>
        <begin position="317"/>
        <end position="463"/>
    </location>
</feature>
<dbReference type="OMA" id="FKLSTMV"/>
<dbReference type="InterPro" id="IPR036388">
    <property type="entry name" value="WH-like_DNA-bd_sf"/>
</dbReference>
<evidence type="ECO:0000256" key="9">
    <source>
        <dbReference type="ARBA" id="ARBA00023242"/>
    </source>
</evidence>
<dbReference type="InterPro" id="IPR001650">
    <property type="entry name" value="Helicase_C-like"/>
</dbReference>
<keyword evidence="17" id="KW-1185">Reference proteome</keyword>
<dbReference type="PROSITE" id="PS51194">
    <property type="entry name" value="HELICASE_CTER"/>
    <property type="match status" value="1"/>
</dbReference>
<dbReference type="PANTHER" id="PTHR13710">
    <property type="entry name" value="DNA HELICASE RECQ FAMILY MEMBER"/>
    <property type="match status" value="1"/>
</dbReference>